<name>A0AAN6QNR9_9PEZI</name>
<reference evidence="1" key="1">
    <citation type="submission" date="2023-06" db="EMBL/GenBank/DDBJ databases">
        <title>Black Yeasts Isolated from many extreme environments.</title>
        <authorList>
            <person name="Coleine C."/>
            <person name="Stajich J.E."/>
            <person name="Selbmann L."/>
        </authorList>
    </citation>
    <scope>NUCLEOTIDE SEQUENCE</scope>
    <source>
        <strain evidence="1">CCFEE 5200</strain>
    </source>
</reference>
<dbReference type="Proteomes" id="UP001175353">
    <property type="component" value="Unassembled WGS sequence"/>
</dbReference>
<proteinExistence type="predicted"/>
<sequence length="97" mass="10860">MASFMQTQAFPAYGRTTSRPSAHLVQDLLHVTSNDANSSDSSDRSDSSDFLYIGVARCSRCQRTPSLNVRTGKSNMLQYGLNLWYCNRYAVLVGMNR</sequence>
<evidence type="ECO:0000313" key="1">
    <source>
        <dbReference type="EMBL" id="KAK0974896.1"/>
    </source>
</evidence>
<evidence type="ECO:0000313" key="2">
    <source>
        <dbReference type="Proteomes" id="UP001175353"/>
    </source>
</evidence>
<organism evidence="1 2">
    <name type="scientific">Friedmanniomyces endolithicus</name>
    <dbReference type="NCBI Taxonomy" id="329885"/>
    <lineage>
        <taxon>Eukaryota</taxon>
        <taxon>Fungi</taxon>
        <taxon>Dikarya</taxon>
        <taxon>Ascomycota</taxon>
        <taxon>Pezizomycotina</taxon>
        <taxon>Dothideomycetes</taxon>
        <taxon>Dothideomycetidae</taxon>
        <taxon>Mycosphaerellales</taxon>
        <taxon>Teratosphaeriaceae</taxon>
        <taxon>Friedmanniomyces</taxon>
    </lineage>
</organism>
<dbReference type="AlphaFoldDB" id="A0AAN6QNR9"/>
<protein>
    <submittedName>
        <fullName evidence="1">Uncharacterized protein</fullName>
    </submittedName>
</protein>
<keyword evidence="2" id="KW-1185">Reference proteome</keyword>
<comment type="caution">
    <text evidence="1">The sequence shown here is derived from an EMBL/GenBank/DDBJ whole genome shotgun (WGS) entry which is preliminary data.</text>
</comment>
<accession>A0AAN6QNR9</accession>
<dbReference type="EMBL" id="JAUJLE010000150">
    <property type="protein sequence ID" value="KAK0974896.1"/>
    <property type="molecule type" value="Genomic_DNA"/>
</dbReference>
<gene>
    <name evidence="1" type="ORF">LTR91_014235</name>
</gene>